<protein>
    <recommendedName>
        <fullName evidence="4">POTRA domain-containing protein</fullName>
    </recommendedName>
</protein>
<dbReference type="AlphaFoldDB" id="A0A1F4XKY7"/>
<dbReference type="Proteomes" id="UP000177614">
    <property type="component" value="Unassembled WGS sequence"/>
</dbReference>
<dbReference type="EMBL" id="MEWR01000008">
    <property type="protein sequence ID" value="OGC82365.1"/>
    <property type="molecule type" value="Genomic_DNA"/>
</dbReference>
<accession>A0A1F4XKY7</accession>
<evidence type="ECO:0008006" key="4">
    <source>
        <dbReference type="Google" id="ProtNLM"/>
    </source>
</evidence>
<evidence type="ECO:0000256" key="1">
    <source>
        <dbReference type="SAM" id="Phobius"/>
    </source>
</evidence>
<proteinExistence type="predicted"/>
<evidence type="ECO:0000313" key="2">
    <source>
        <dbReference type="EMBL" id="OGC82365.1"/>
    </source>
</evidence>
<keyword evidence="1" id="KW-0812">Transmembrane</keyword>
<dbReference type="STRING" id="1817814.A2V81_02460"/>
<name>A0A1F4XKY7_9BACT</name>
<evidence type="ECO:0000313" key="3">
    <source>
        <dbReference type="Proteomes" id="UP000177614"/>
    </source>
</evidence>
<feature type="transmembrane region" description="Helical" evidence="1">
    <location>
        <begin position="44"/>
        <end position="63"/>
    </location>
</feature>
<sequence length="284" mass="32949">MKLFRFHRKSEKLRRETAFRKKHLQEIEKGMGRMDPEQRKKRQYIIAFILVSISLIIAVYTLFFSSVFKIKEVIVENISPITSLNDALVEESFQYLLEKNIFLNSPYSIQSHGLSSIPRLSKVETTISYPETVKISVTEKPIVLALPSKNSFALTNENGVIVKIVESLDIPLLRIMIHSDEDGVLENFYINQQLFSPEQVFYLIVGKQALEQKVGFAIIEAQWFPSRKEVHYVTDKGFSLWFDADLTIDTQLSKLTTIYPELQKENKPIKYIDLRIPEKVFIGR</sequence>
<reference evidence="2 3" key="1">
    <citation type="journal article" date="2016" name="Nat. Commun.">
        <title>Thousands of microbial genomes shed light on interconnected biogeochemical processes in an aquifer system.</title>
        <authorList>
            <person name="Anantharaman K."/>
            <person name="Brown C.T."/>
            <person name="Hug L.A."/>
            <person name="Sharon I."/>
            <person name="Castelle C.J."/>
            <person name="Probst A.J."/>
            <person name="Thomas B.C."/>
            <person name="Singh A."/>
            <person name="Wilkins M.J."/>
            <person name="Karaoz U."/>
            <person name="Brodie E.L."/>
            <person name="Williams K.H."/>
            <person name="Hubbard S.S."/>
            <person name="Banfield J.F."/>
        </authorList>
    </citation>
    <scope>NUCLEOTIDE SEQUENCE [LARGE SCALE GENOMIC DNA]</scope>
</reference>
<keyword evidence="1" id="KW-1133">Transmembrane helix</keyword>
<organism evidence="2 3">
    <name type="scientific">Candidatus Abawacabacteria bacterium RBG_16_42_10</name>
    <dbReference type="NCBI Taxonomy" id="1817814"/>
    <lineage>
        <taxon>Bacteria</taxon>
        <taxon>Candidatus Abawacaibacteriota</taxon>
    </lineage>
</organism>
<gene>
    <name evidence="2" type="ORF">A2V81_02460</name>
</gene>
<comment type="caution">
    <text evidence="2">The sequence shown here is derived from an EMBL/GenBank/DDBJ whole genome shotgun (WGS) entry which is preliminary data.</text>
</comment>
<keyword evidence="1" id="KW-0472">Membrane</keyword>